<protein>
    <submittedName>
        <fullName evidence="9">Membrane protein YccC</fullName>
    </submittedName>
</protein>
<proteinExistence type="inferred from homology"/>
<comment type="caution">
    <text evidence="9">The sequence shown here is derived from an EMBL/GenBank/DDBJ whole genome shotgun (WGS) entry which is preliminary data.</text>
</comment>
<evidence type="ECO:0000256" key="6">
    <source>
        <dbReference type="ARBA" id="ARBA00043993"/>
    </source>
</evidence>
<evidence type="ECO:0000313" key="9">
    <source>
        <dbReference type="EMBL" id="MBP2079447.1"/>
    </source>
</evidence>
<comment type="subcellular location">
    <subcellularLocation>
        <location evidence="1">Cell membrane</location>
        <topology evidence="1">Multi-pass membrane protein</topology>
    </subcellularLocation>
</comment>
<keyword evidence="2" id="KW-1003">Cell membrane</keyword>
<reference evidence="9" key="1">
    <citation type="submission" date="2021-03" db="EMBL/GenBank/DDBJ databases">
        <title>Genomic Encyclopedia of Type Strains, Phase IV (KMG-IV): sequencing the most valuable type-strain genomes for metagenomic binning, comparative biology and taxonomic classification.</title>
        <authorList>
            <person name="Goeker M."/>
        </authorList>
    </citation>
    <scope>NUCLEOTIDE SEQUENCE</scope>
    <source>
        <strain evidence="9">DSM 107338</strain>
    </source>
</reference>
<accession>A0A9X0YVX0</accession>
<keyword evidence="4 7" id="KW-1133">Transmembrane helix</keyword>
<organism evidence="9 10">
    <name type="scientific">Oceanobacillus polygoni</name>
    <dbReference type="NCBI Taxonomy" id="1235259"/>
    <lineage>
        <taxon>Bacteria</taxon>
        <taxon>Bacillati</taxon>
        <taxon>Bacillota</taxon>
        <taxon>Bacilli</taxon>
        <taxon>Bacillales</taxon>
        <taxon>Bacillaceae</taxon>
        <taxon>Oceanobacillus</taxon>
    </lineage>
</organism>
<sequence>MGKHTTFKDSTFIKTLIQAFEIKRNPLPWNKAILAGVSAAFPAGVGLMLGDLQSGLAAGIGGFTYLYMFNEPYAERAKKLFFVMIGLSLSIGLGMLLAPYPFLFSLMVGVLGFLFTFLFGALKIPGPAAIFFVLVFTITSAMPIDPSLAPMRAGLTLLGGAFAWVLAMSGWFINPHGPERNAIKRVYIELASLIDVIGTAEFSKERQKTLQTLRDTGDTLSRAYISWQNSAEFRKLYYLYEQANLIYAEVIEFYATPDTKPPSEIAQTLREIANKIDKHTPDKPIQFMNDTETNLRLQKMLNEATHILNGDDERLGKEIHVPKRSLKETLSGSFHKNSFVFISAIRYGFILFIASIIAFSFEFDRSYWIVLSCGAVMLGSTIITTFHRAIQRSLGTIVGVLIAALLLSTHPDGIFIILVILLLTFLTELFIPRNYAIAVCFITPNAIFMAENTSQIYDLRFFATARITDILIGCAIGLVGIFLFGRRSASSRLPHLIAKTIRSQMQLLALMFSGSKDDVDITSSSESKKMHTNLKNLSLVYRTALGEIPRNQKALEQLWSVIFSIEQLGYLLEAASRKQDLPSIKDDDLAQLMLVFEMMAKSAKQMEIPKTRRIPEIPGFPQIQKEIGDLQVAMQVGKSNLV</sequence>
<evidence type="ECO:0000256" key="3">
    <source>
        <dbReference type="ARBA" id="ARBA00022692"/>
    </source>
</evidence>
<evidence type="ECO:0000313" key="10">
    <source>
        <dbReference type="Proteomes" id="UP001138793"/>
    </source>
</evidence>
<feature type="transmembrane region" description="Helical" evidence="7">
    <location>
        <begin position="80"/>
        <end position="98"/>
    </location>
</feature>
<evidence type="ECO:0000259" key="8">
    <source>
        <dbReference type="Pfam" id="PF13515"/>
    </source>
</evidence>
<feature type="domain" description="Integral membrane bound transporter" evidence="8">
    <location>
        <begin position="353"/>
        <end position="479"/>
    </location>
</feature>
<feature type="transmembrane region" description="Helical" evidence="7">
    <location>
        <begin position="463"/>
        <end position="484"/>
    </location>
</feature>
<dbReference type="PANTHER" id="PTHR30509:SF9">
    <property type="entry name" value="MULTIDRUG RESISTANCE PROTEIN MDTO"/>
    <property type="match status" value="1"/>
</dbReference>
<evidence type="ECO:0000256" key="2">
    <source>
        <dbReference type="ARBA" id="ARBA00022475"/>
    </source>
</evidence>
<dbReference type="PANTHER" id="PTHR30509">
    <property type="entry name" value="P-HYDROXYBENZOIC ACID EFFLUX PUMP SUBUNIT-RELATED"/>
    <property type="match status" value="1"/>
</dbReference>
<dbReference type="OrthoDB" id="581879at2"/>
<feature type="transmembrane region" description="Helical" evidence="7">
    <location>
        <begin position="339"/>
        <end position="361"/>
    </location>
</feature>
<keyword evidence="10" id="KW-1185">Reference proteome</keyword>
<dbReference type="Pfam" id="PF13515">
    <property type="entry name" value="FUSC_2"/>
    <property type="match status" value="1"/>
</dbReference>
<gene>
    <name evidence="9" type="ORF">J2Z64_003745</name>
</gene>
<name>A0A9X0YVX0_9BACI</name>
<keyword evidence="5 7" id="KW-0472">Membrane</keyword>
<feature type="transmembrane region" description="Helical" evidence="7">
    <location>
        <begin position="56"/>
        <end position="73"/>
    </location>
</feature>
<comment type="similarity">
    <text evidence="6">Belongs to the YccS/YhfK family.</text>
</comment>
<dbReference type="InterPro" id="IPR049453">
    <property type="entry name" value="Memb_transporter_dom"/>
</dbReference>
<dbReference type="AlphaFoldDB" id="A0A9X0YVX0"/>
<evidence type="ECO:0000256" key="7">
    <source>
        <dbReference type="SAM" id="Phobius"/>
    </source>
</evidence>
<dbReference type="EMBL" id="JAGGMB010000016">
    <property type="protein sequence ID" value="MBP2079447.1"/>
    <property type="molecule type" value="Genomic_DNA"/>
</dbReference>
<keyword evidence="3 7" id="KW-0812">Transmembrane</keyword>
<evidence type="ECO:0000256" key="5">
    <source>
        <dbReference type="ARBA" id="ARBA00023136"/>
    </source>
</evidence>
<feature type="transmembrane region" description="Helical" evidence="7">
    <location>
        <begin position="155"/>
        <end position="174"/>
    </location>
</feature>
<evidence type="ECO:0000256" key="1">
    <source>
        <dbReference type="ARBA" id="ARBA00004651"/>
    </source>
</evidence>
<dbReference type="Proteomes" id="UP001138793">
    <property type="component" value="Unassembled WGS sequence"/>
</dbReference>
<feature type="transmembrane region" description="Helical" evidence="7">
    <location>
        <begin position="367"/>
        <end position="386"/>
    </location>
</feature>
<dbReference type="GO" id="GO:0005886">
    <property type="term" value="C:plasma membrane"/>
    <property type="evidence" value="ECO:0007669"/>
    <property type="project" value="UniProtKB-SubCell"/>
</dbReference>
<dbReference type="RefSeq" id="WP_149473582.1">
    <property type="nucleotide sequence ID" value="NZ_JAGGMB010000016.1"/>
</dbReference>
<evidence type="ECO:0000256" key="4">
    <source>
        <dbReference type="ARBA" id="ARBA00022989"/>
    </source>
</evidence>